<dbReference type="Gramene" id="QL09p014076:mrna">
    <property type="protein sequence ID" value="QL09p014076:mrna"/>
    <property type="gene ID" value="QL09p014076"/>
</dbReference>
<dbReference type="InterPro" id="IPR046956">
    <property type="entry name" value="RLP23-like"/>
</dbReference>
<dbReference type="SUPFAM" id="SSF52058">
    <property type="entry name" value="L domain-like"/>
    <property type="match status" value="1"/>
</dbReference>
<evidence type="ECO:0000313" key="12">
    <source>
        <dbReference type="EnsemblPlants" id="QL09p014076:mrna"/>
    </source>
</evidence>
<organism evidence="12 13">
    <name type="scientific">Quercus lobata</name>
    <name type="common">Valley oak</name>
    <dbReference type="NCBI Taxonomy" id="97700"/>
    <lineage>
        <taxon>Eukaryota</taxon>
        <taxon>Viridiplantae</taxon>
        <taxon>Streptophyta</taxon>
        <taxon>Embryophyta</taxon>
        <taxon>Tracheophyta</taxon>
        <taxon>Spermatophyta</taxon>
        <taxon>Magnoliopsida</taxon>
        <taxon>eudicotyledons</taxon>
        <taxon>Gunneridae</taxon>
        <taxon>Pentapetalae</taxon>
        <taxon>rosids</taxon>
        <taxon>fabids</taxon>
        <taxon>Fagales</taxon>
        <taxon>Fagaceae</taxon>
        <taxon>Quercus</taxon>
    </lineage>
</organism>
<dbReference type="InterPro" id="IPR013210">
    <property type="entry name" value="LRR_N_plant-typ"/>
</dbReference>
<dbReference type="PANTHER" id="PTHR48063">
    <property type="entry name" value="LRR RECEPTOR-LIKE KINASE"/>
    <property type="match status" value="1"/>
</dbReference>
<dbReference type="Proteomes" id="UP000594261">
    <property type="component" value="Chromosome 9"/>
</dbReference>
<keyword evidence="5" id="KW-0677">Repeat</keyword>
<evidence type="ECO:0000256" key="4">
    <source>
        <dbReference type="ARBA" id="ARBA00022729"/>
    </source>
</evidence>
<evidence type="ECO:0000256" key="7">
    <source>
        <dbReference type="ARBA" id="ARBA00023136"/>
    </source>
</evidence>
<feature type="chain" id="PRO_5029899125" description="Leucine-rich repeat-containing N-terminal plant-type domain-containing protein" evidence="10">
    <location>
        <begin position="18"/>
        <end position="227"/>
    </location>
</feature>
<keyword evidence="8" id="KW-0675">Receptor</keyword>
<dbReference type="Pfam" id="PF08263">
    <property type="entry name" value="LRRNT_2"/>
    <property type="match status" value="1"/>
</dbReference>
<keyword evidence="7" id="KW-0472">Membrane</keyword>
<keyword evidence="13" id="KW-1185">Reference proteome</keyword>
<evidence type="ECO:0000256" key="6">
    <source>
        <dbReference type="ARBA" id="ARBA00022989"/>
    </source>
</evidence>
<proteinExistence type="predicted"/>
<reference evidence="12" key="2">
    <citation type="submission" date="2021-01" db="UniProtKB">
        <authorList>
            <consortium name="EnsemblPlants"/>
        </authorList>
    </citation>
    <scope>IDENTIFICATION</scope>
</reference>
<dbReference type="InterPro" id="IPR001611">
    <property type="entry name" value="Leu-rich_rpt"/>
</dbReference>
<dbReference type="EMBL" id="LRBV02000009">
    <property type="status" value="NOT_ANNOTATED_CDS"/>
    <property type="molecule type" value="Genomic_DNA"/>
</dbReference>
<evidence type="ECO:0000256" key="1">
    <source>
        <dbReference type="ARBA" id="ARBA00004479"/>
    </source>
</evidence>
<protein>
    <recommendedName>
        <fullName evidence="11">Leucine-rich repeat-containing N-terminal plant-type domain-containing protein</fullName>
    </recommendedName>
</protein>
<evidence type="ECO:0000256" key="3">
    <source>
        <dbReference type="ARBA" id="ARBA00022692"/>
    </source>
</evidence>
<evidence type="ECO:0000256" key="9">
    <source>
        <dbReference type="ARBA" id="ARBA00023180"/>
    </source>
</evidence>
<dbReference type="PANTHER" id="PTHR48063:SF98">
    <property type="entry name" value="LRR RECEPTOR-LIKE SERINE_THREONINE-PROTEIN KINASE FLS2"/>
    <property type="match status" value="1"/>
</dbReference>
<accession>A0A7N2MH34</accession>
<dbReference type="AlphaFoldDB" id="A0A7N2MH34"/>
<feature type="signal peptide" evidence="10">
    <location>
        <begin position="1"/>
        <end position="17"/>
    </location>
</feature>
<reference evidence="12 13" key="1">
    <citation type="journal article" date="2016" name="G3 (Bethesda)">
        <title>First Draft Assembly and Annotation of the Genome of a California Endemic Oak Quercus lobata Nee (Fagaceae).</title>
        <authorList>
            <person name="Sork V.L."/>
            <person name="Fitz-Gibbon S.T."/>
            <person name="Puiu D."/>
            <person name="Crepeau M."/>
            <person name="Gugger P.F."/>
            <person name="Sherman R."/>
            <person name="Stevens K."/>
            <person name="Langley C.H."/>
            <person name="Pellegrini M."/>
            <person name="Salzberg S.L."/>
        </authorList>
    </citation>
    <scope>NUCLEOTIDE SEQUENCE [LARGE SCALE GENOMIC DNA]</scope>
    <source>
        <strain evidence="12 13">cv. SW786</strain>
    </source>
</reference>
<keyword evidence="9" id="KW-0325">Glycoprotein</keyword>
<dbReference type="GO" id="GO:0016020">
    <property type="term" value="C:membrane"/>
    <property type="evidence" value="ECO:0007669"/>
    <property type="project" value="UniProtKB-SubCell"/>
</dbReference>
<evidence type="ECO:0000313" key="13">
    <source>
        <dbReference type="Proteomes" id="UP000594261"/>
    </source>
</evidence>
<keyword evidence="4 10" id="KW-0732">Signal</keyword>
<evidence type="ECO:0000256" key="8">
    <source>
        <dbReference type="ARBA" id="ARBA00023170"/>
    </source>
</evidence>
<dbReference type="EnsemblPlants" id="QL09p014076:mrna">
    <property type="protein sequence ID" value="QL09p014076:mrna"/>
    <property type="gene ID" value="QL09p014076"/>
</dbReference>
<evidence type="ECO:0000256" key="10">
    <source>
        <dbReference type="SAM" id="SignalP"/>
    </source>
</evidence>
<dbReference type="Pfam" id="PF00560">
    <property type="entry name" value="LRR_1"/>
    <property type="match status" value="2"/>
</dbReference>
<comment type="subcellular location">
    <subcellularLocation>
        <location evidence="1">Membrane</location>
        <topology evidence="1">Single-pass type I membrane protein</topology>
    </subcellularLocation>
</comment>
<name>A0A7N2MH34_QUELO</name>
<evidence type="ECO:0000259" key="11">
    <source>
        <dbReference type="Pfam" id="PF08263"/>
    </source>
</evidence>
<dbReference type="Gene3D" id="3.80.10.10">
    <property type="entry name" value="Ribonuclease Inhibitor"/>
    <property type="match status" value="1"/>
</dbReference>
<dbReference type="InParanoid" id="A0A7N2MH34"/>
<keyword evidence="6" id="KW-1133">Transmembrane helix</keyword>
<sequence length="227" mass="25343">MNTFLFFGLLIIASIHANFLCSGESEVHCIESEQQALLKFKQHLNDPLNQLASWAGDEDCCQWVGVACHDVTSHVRELHLSTLRSFPPPPYDYSGDVDIYDAEVEAYERSKFGGPIPVDLQNMTFLTHLDLSSNYFNSSIPYWLSIFIHLQSLNLGSNKLQGSISNAVGNLTSIISIDLSYNELGGKLRRSLGFEHKIPSKFWLTPAHYGEGFVLIDQTIKSTKDGG</sequence>
<dbReference type="OMA" id="HCIESEQ"/>
<keyword evidence="3" id="KW-0812">Transmembrane</keyword>
<evidence type="ECO:0000256" key="5">
    <source>
        <dbReference type="ARBA" id="ARBA00022737"/>
    </source>
</evidence>
<feature type="domain" description="Leucine-rich repeat-containing N-terminal plant-type" evidence="11">
    <location>
        <begin position="32"/>
        <end position="68"/>
    </location>
</feature>
<keyword evidence="2" id="KW-0433">Leucine-rich repeat</keyword>
<evidence type="ECO:0000256" key="2">
    <source>
        <dbReference type="ARBA" id="ARBA00022614"/>
    </source>
</evidence>
<dbReference type="InterPro" id="IPR032675">
    <property type="entry name" value="LRR_dom_sf"/>
</dbReference>